<accession>A0A845RHM7</accession>
<dbReference type="Gene3D" id="2.60.320.10">
    <property type="entry name" value="N-utilization substance G protein NusG, insert domain"/>
    <property type="match status" value="1"/>
</dbReference>
<proteinExistence type="predicted"/>
<dbReference type="CDD" id="cd09846">
    <property type="entry name" value="DUF1312"/>
    <property type="match status" value="1"/>
</dbReference>
<reference evidence="1 2" key="1">
    <citation type="submission" date="2018-08" db="EMBL/GenBank/DDBJ databases">
        <title>Murine metabolic-syndrome-specific gut microbial biobank.</title>
        <authorList>
            <person name="Liu C."/>
        </authorList>
    </citation>
    <scope>NUCLEOTIDE SEQUENCE [LARGE SCALE GENOMIC DNA]</scope>
    <source>
        <strain evidence="1 2">X69</strain>
    </source>
</reference>
<sequence length="118" mass="13170">MKKREWIIVATLLAVCIAAAFFLYRPRQAAGGVVAVISVDGQELRRIDLSENGTYTFCIEEETGKPVSFEVQDGRIRFIDVTCPDHLCEQTGWCQNPGDRAVCLPNRTSLICYDKASL</sequence>
<dbReference type="Pfam" id="PF07009">
    <property type="entry name" value="NusG_II"/>
    <property type="match status" value="1"/>
</dbReference>
<protein>
    <submittedName>
        <fullName evidence="1">NusG domain II-containing protein</fullName>
    </submittedName>
</protein>
<dbReference type="Proteomes" id="UP000446348">
    <property type="component" value="Unassembled WGS sequence"/>
</dbReference>
<gene>
    <name evidence="1" type="ORF">D3Z39_10365</name>
</gene>
<name>A0A845RHM7_9FIRM</name>
<evidence type="ECO:0000313" key="2">
    <source>
        <dbReference type="Proteomes" id="UP000446348"/>
    </source>
</evidence>
<evidence type="ECO:0000313" key="1">
    <source>
        <dbReference type="EMBL" id="NBI79264.1"/>
    </source>
</evidence>
<dbReference type="OrthoDB" id="47603at2"/>
<dbReference type="RefSeq" id="WP_160210036.1">
    <property type="nucleotide sequence ID" value="NZ_CAMUSJ010000004.1"/>
</dbReference>
<dbReference type="AlphaFoldDB" id="A0A845RHM7"/>
<organism evidence="1 2">
    <name type="scientific">Anaerotruncus colihominis</name>
    <dbReference type="NCBI Taxonomy" id="169435"/>
    <lineage>
        <taxon>Bacteria</taxon>
        <taxon>Bacillati</taxon>
        <taxon>Bacillota</taxon>
        <taxon>Clostridia</taxon>
        <taxon>Eubacteriales</taxon>
        <taxon>Oscillospiraceae</taxon>
        <taxon>Anaerotruncus</taxon>
    </lineage>
</organism>
<comment type="caution">
    <text evidence="1">The sequence shown here is derived from an EMBL/GenBank/DDBJ whole genome shotgun (WGS) entry which is preliminary data.</text>
</comment>
<dbReference type="EMBL" id="QXWZ01000017">
    <property type="protein sequence ID" value="NBI79264.1"/>
    <property type="molecule type" value="Genomic_DNA"/>
</dbReference>
<dbReference type="InterPro" id="IPR038690">
    <property type="entry name" value="NusG_2_sf"/>
</dbReference>